<dbReference type="Proteomes" id="UP000504634">
    <property type="component" value="Unplaced"/>
</dbReference>
<sequence>MACPFFRRADSLTRQPSVIVEPGTHWTLEDEELADDALTLTHLQMAIQLLTAPSNDDLNTAVNSLVTKYRQSWPNIHKLKLDPNTFKSYSNYDYLGDIQELLLEMDEASASEILVLLGEELITCCCTGIIERAFRCLGTDLQEFLGSLDGVYDVLKLQEDDVTDTGFVCAGEGELIFTSERPVIAWLLLGSLKALTRMLYKVDVNIKIEPVEGDARRYRYLFSLVKDSSASLLERIVGAPAKLHETVQRSSSSNAADLAISSASFCKMFPWHFIMNEKLELVQLGRGFILQVYRTSRQLDWR</sequence>
<gene>
    <name evidence="7" type="primary">LOC115621849</name>
</gene>
<proteinExistence type="predicted"/>
<dbReference type="GO" id="GO:0020037">
    <property type="term" value="F:heme binding"/>
    <property type="evidence" value="ECO:0007669"/>
    <property type="project" value="InterPro"/>
</dbReference>
<evidence type="ECO:0000256" key="2">
    <source>
        <dbReference type="ARBA" id="ARBA00022741"/>
    </source>
</evidence>
<keyword evidence="2" id="KW-0547">Nucleotide-binding</keyword>
<feature type="domain" description="Heme NO-binding" evidence="4">
    <location>
        <begin position="79"/>
        <end position="207"/>
    </location>
</feature>
<dbReference type="Pfam" id="PF07701">
    <property type="entry name" value="HNOBA"/>
    <property type="match status" value="1"/>
</dbReference>
<evidence type="ECO:0000259" key="5">
    <source>
        <dbReference type="Pfam" id="PF07701"/>
    </source>
</evidence>
<dbReference type="InterPro" id="IPR024096">
    <property type="entry name" value="NO_sig/Golgi_transp_ligand-bd"/>
</dbReference>
<organism evidence="6 7">
    <name type="scientific">Drosophila lebanonensis</name>
    <name type="common">Fruit fly</name>
    <name type="synonym">Scaptodrosophila lebanonensis</name>
    <dbReference type="NCBI Taxonomy" id="7225"/>
    <lineage>
        <taxon>Eukaryota</taxon>
        <taxon>Metazoa</taxon>
        <taxon>Ecdysozoa</taxon>
        <taxon>Arthropoda</taxon>
        <taxon>Hexapoda</taxon>
        <taxon>Insecta</taxon>
        <taxon>Pterygota</taxon>
        <taxon>Neoptera</taxon>
        <taxon>Endopterygota</taxon>
        <taxon>Diptera</taxon>
        <taxon>Brachycera</taxon>
        <taxon>Muscomorpha</taxon>
        <taxon>Ephydroidea</taxon>
        <taxon>Drosophilidae</taxon>
        <taxon>Scaptodrosophila</taxon>
    </lineage>
</organism>
<dbReference type="GO" id="GO:0019934">
    <property type="term" value="P:cGMP-mediated signaling"/>
    <property type="evidence" value="ECO:0007669"/>
    <property type="project" value="TreeGrafter"/>
</dbReference>
<evidence type="ECO:0000259" key="4">
    <source>
        <dbReference type="Pfam" id="PF07700"/>
    </source>
</evidence>
<evidence type="ECO:0000313" key="7">
    <source>
        <dbReference type="RefSeq" id="XP_030371523.1"/>
    </source>
</evidence>
<dbReference type="Gene3D" id="3.30.450.260">
    <property type="entry name" value="Haem NO binding associated domain"/>
    <property type="match status" value="1"/>
</dbReference>
<dbReference type="GeneID" id="115621849"/>
<dbReference type="InterPro" id="IPR042463">
    <property type="entry name" value="HNOB_dom_associated_sf"/>
</dbReference>
<protein>
    <recommendedName>
        <fullName evidence="1">guanylate cyclase</fullName>
        <ecNumber evidence="1">4.6.1.2</ecNumber>
    </recommendedName>
</protein>
<dbReference type="InterPro" id="IPR011644">
    <property type="entry name" value="Heme_NO-bd"/>
</dbReference>
<keyword evidence="3" id="KW-0141">cGMP biosynthesis</keyword>
<dbReference type="CTD" id="43493"/>
<dbReference type="Pfam" id="PF07700">
    <property type="entry name" value="HNOB"/>
    <property type="match status" value="1"/>
</dbReference>
<dbReference type="GO" id="GO:0000166">
    <property type="term" value="F:nucleotide binding"/>
    <property type="evidence" value="ECO:0007669"/>
    <property type="project" value="UniProtKB-KW"/>
</dbReference>
<dbReference type="GO" id="GO:0008074">
    <property type="term" value="C:guanylate cyclase complex, soluble"/>
    <property type="evidence" value="ECO:0007669"/>
    <property type="project" value="TreeGrafter"/>
</dbReference>
<dbReference type="EC" id="4.6.1.2" evidence="1"/>
<dbReference type="InterPro" id="IPR038158">
    <property type="entry name" value="H-NOX_domain_sf"/>
</dbReference>
<evidence type="ECO:0000313" key="6">
    <source>
        <dbReference type="Proteomes" id="UP000504634"/>
    </source>
</evidence>
<dbReference type="AlphaFoldDB" id="A0A6J2T8Q4"/>
<reference evidence="7" key="1">
    <citation type="submission" date="2025-08" db="UniProtKB">
        <authorList>
            <consortium name="RefSeq"/>
        </authorList>
    </citation>
    <scope>IDENTIFICATION</scope>
    <source>
        <strain evidence="7">11010-0011.00</strain>
        <tissue evidence="7">Whole body</tissue>
    </source>
</reference>
<dbReference type="PANTHER" id="PTHR45655:SF6">
    <property type="entry name" value="HEAD-SPECIFIC GUANYLATE CYCLASE"/>
    <property type="match status" value="1"/>
</dbReference>
<dbReference type="GO" id="GO:0004383">
    <property type="term" value="F:guanylate cyclase activity"/>
    <property type="evidence" value="ECO:0007669"/>
    <property type="project" value="UniProtKB-EC"/>
</dbReference>
<dbReference type="InterPro" id="IPR011645">
    <property type="entry name" value="HNOB_dom_associated"/>
</dbReference>
<evidence type="ECO:0000256" key="3">
    <source>
        <dbReference type="ARBA" id="ARBA00023293"/>
    </source>
</evidence>
<feature type="domain" description="Haem NO binding associated" evidence="5">
    <location>
        <begin position="259"/>
        <end position="288"/>
    </location>
</feature>
<name>A0A6J2T8Q4_DROLE</name>
<dbReference type="GO" id="GO:0070482">
    <property type="term" value="P:response to oxygen levels"/>
    <property type="evidence" value="ECO:0007669"/>
    <property type="project" value="TreeGrafter"/>
</dbReference>
<dbReference type="PANTHER" id="PTHR45655">
    <property type="entry name" value="GUANYLATE CYCLASE SOLUBLE SUBUNIT BETA-2"/>
    <property type="match status" value="1"/>
</dbReference>
<dbReference type="SUPFAM" id="SSF111126">
    <property type="entry name" value="Ligand-binding domain in the NO signalling and Golgi transport"/>
    <property type="match status" value="1"/>
</dbReference>
<dbReference type="Gene3D" id="3.90.1520.10">
    <property type="entry name" value="H-NOX domain"/>
    <property type="match status" value="1"/>
</dbReference>
<evidence type="ECO:0000256" key="1">
    <source>
        <dbReference type="ARBA" id="ARBA00012202"/>
    </source>
</evidence>
<accession>A0A6J2T8Q4</accession>
<dbReference type="RefSeq" id="XP_030371523.1">
    <property type="nucleotide sequence ID" value="XM_030515663.1"/>
</dbReference>
<keyword evidence="6" id="KW-1185">Reference proteome</keyword>